<dbReference type="Gramene" id="CMT397CT">
    <property type="protein sequence ID" value="CMT397CT"/>
    <property type="gene ID" value="CMT397C"/>
</dbReference>
<dbReference type="EMBL" id="AP006502">
    <property type="protein sequence ID" value="BAM83346.1"/>
    <property type="molecule type" value="Genomic_DNA"/>
</dbReference>
<evidence type="ECO:0000256" key="4">
    <source>
        <dbReference type="PROSITE-ProRule" id="PRU00453"/>
    </source>
</evidence>
<dbReference type="CDD" id="cd21437">
    <property type="entry name" value="zf-HIT_ZNHIT1_like"/>
    <property type="match status" value="1"/>
</dbReference>
<protein>
    <recommendedName>
        <fullName evidence="6">HIT-type domain-containing protein</fullName>
    </recommendedName>
</protein>
<dbReference type="InterPro" id="IPR039723">
    <property type="entry name" value="Vps71/ZNHIT1"/>
</dbReference>
<feature type="region of interest" description="Disordered" evidence="5">
    <location>
        <begin position="69"/>
        <end position="133"/>
    </location>
</feature>
<dbReference type="InterPro" id="IPR007529">
    <property type="entry name" value="Znf_HIT"/>
</dbReference>
<dbReference type="GO" id="GO:0006338">
    <property type="term" value="P:chromatin remodeling"/>
    <property type="evidence" value="ECO:0007669"/>
    <property type="project" value="InterPro"/>
</dbReference>
<evidence type="ECO:0000256" key="2">
    <source>
        <dbReference type="ARBA" id="ARBA00022771"/>
    </source>
</evidence>
<feature type="compositionally biased region" description="Polar residues" evidence="5">
    <location>
        <begin position="114"/>
        <end position="127"/>
    </location>
</feature>
<dbReference type="PROSITE" id="PS51083">
    <property type="entry name" value="ZF_HIT"/>
    <property type="match status" value="1"/>
</dbReference>
<evidence type="ECO:0000259" key="6">
    <source>
        <dbReference type="PROSITE" id="PS51083"/>
    </source>
</evidence>
<keyword evidence="2 4" id="KW-0863">Zinc-finger</keyword>
<evidence type="ECO:0000256" key="5">
    <source>
        <dbReference type="SAM" id="MobiDB-lite"/>
    </source>
</evidence>
<dbReference type="KEGG" id="cme:CYME_CMT397C"/>
<organism evidence="7 8">
    <name type="scientific">Cyanidioschyzon merolae (strain NIES-3377 / 10D)</name>
    <name type="common">Unicellular red alga</name>
    <dbReference type="NCBI Taxonomy" id="280699"/>
    <lineage>
        <taxon>Eukaryota</taxon>
        <taxon>Rhodophyta</taxon>
        <taxon>Bangiophyceae</taxon>
        <taxon>Cyanidiales</taxon>
        <taxon>Cyanidiaceae</taxon>
        <taxon>Cyanidioschyzon</taxon>
    </lineage>
</organism>
<sequence>MTLEPNANKRQRAQEQVRRARLRDFLESLERDNWEDTSSDDGYDSELQEGELVAETSLSFPTAALPVNALTGTTHRVPDSQQVRQRRKRRDSRAEIDSERASNSGGAVADQRTMESTPTSDLDSQLGNGPRRPPWKLSHLVRLNYRYAWLAQRGSLEGWLYFTSAPATASARPARHLCDVCGFGACYTCPRCGGFTCSLACTRTHRETRCLRTWQT</sequence>
<keyword evidence="3" id="KW-0862">Zinc</keyword>
<name>M1UXU9_CYAM1</name>
<dbReference type="STRING" id="280699.M1UXU9"/>
<keyword evidence="1" id="KW-0479">Metal-binding</keyword>
<dbReference type="Pfam" id="PF04438">
    <property type="entry name" value="zf-HIT"/>
    <property type="match status" value="1"/>
</dbReference>
<evidence type="ECO:0000256" key="1">
    <source>
        <dbReference type="ARBA" id="ARBA00022723"/>
    </source>
</evidence>
<dbReference type="OMA" id="CIPCGAR"/>
<evidence type="ECO:0000256" key="3">
    <source>
        <dbReference type="ARBA" id="ARBA00022833"/>
    </source>
</evidence>
<dbReference type="SUPFAM" id="SSF144232">
    <property type="entry name" value="HIT/MYND zinc finger-like"/>
    <property type="match status" value="1"/>
</dbReference>
<reference evidence="7 8" key="2">
    <citation type="journal article" date="2007" name="BMC Biol.">
        <title>A 100%-complete sequence reveals unusually simple genomic features in the hot-spring red alga Cyanidioschyzon merolae.</title>
        <authorList>
            <person name="Nozaki H."/>
            <person name="Takano H."/>
            <person name="Misumi O."/>
            <person name="Terasawa K."/>
            <person name="Matsuzaki M."/>
            <person name="Maruyama S."/>
            <person name="Nishida K."/>
            <person name="Yagisawa F."/>
            <person name="Yoshida Y."/>
            <person name="Fujiwara T."/>
            <person name="Takio S."/>
            <person name="Tamura K."/>
            <person name="Chung S.J."/>
            <person name="Nakamura S."/>
            <person name="Kuroiwa H."/>
            <person name="Tanaka K."/>
            <person name="Sato N."/>
            <person name="Kuroiwa T."/>
        </authorList>
    </citation>
    <scope>NUCLEOTIDE SEQUENCE [LARGE SCALE GENOMIC DNA]</scope>
    <source>
        <strain evidence="7 8">10D</strain>
    </source>
</reference>
<feature type="domain" description="HIT-type" evidence="6">
    <location>
        <begin position="178"/>
        <end position="210"/>
    </location>
</feature>
<dbReference type="PANTHER" id="PTHR13093">
    <property type="entry name" value="ZINC FINGER HIT DOMAIN CONTAINING PROTEIN 1"/>
    <property type="match status" value="1"/>
</dbReference>
<dbReference type="GO" id="GO:0008270">
    <property type="term" value="F:zinc ion binding"/>
    <property type="evidence" value="ECO:0007669"/>
    <property type="project" value="UniProtKB-UniRule"/>
</dbReference>
<dbReference type="HOGENOM" id="CLU_1279298_0_0_1"/>
<proteinExistence type="predicted"/>
<gene>
    <name evidence="7" type="ORF">CYME_CMT397C</name>
</gene>
<dbReference type="RefSeq" id="XP_005539382.1">
    <property type="nucleotide sequence ID" value="XM_005539325.1"/>
</dbReference>
<keyword evidence="8" id="KW-1185">Reference proteome</keyword>
<dbReference type="Gene3D" id="3.30.60.190">
    <property type="match status" value="1"/>
</dbReference>
<evidence type="ECO:0000313" key="8">
    <source>
        <dbReference type="Proteomes" id="UP000007014"/>
    </source>
</evidence>
<accession>M1UXU9</accession>
<reference evidence="7 8" key="1">
    <citation type="journal article" date="2004" name="Nature">
        <title>Genome sequence of the ultrasmall unicellular red alga Cyanidioschyzon merolae 10D.</title>
        <authorList>
            <person name="Matsuzaki M."/>
            <person name="Misumi O."/>
            <person name="Shin-i T."/>
            <person name="Maruyama S."/>
            <person name="Takahara M."/>
            <person name="Miyagishima S."/>
            <person name="Mori T."/>
            <person name="Nishida K."/>
            <person name="Yagisawa F."/>
            <person name="Nishida K."/>
            <person name="Yoshida Y."/>
            <person name="Nishimura Y."/>
            <person name="Nakao S."/>
            <person name="Kobayashi T."/>
            <person name="Momoyama Y."/>
            <person name="Higashiyama T."/>
            <person name="Minoda A."/>
            <person name="Sano M."/>
            <person name="Nomoto H."/>
            <person name="Oishi K."/>
            <person name="Hayashi H."/>
            <person name="Ohta F."/>
            <person name="Nishizaka S."/>
            <person name="Haga S."/>
            <person name="Miura S."/>
            <person name="Morishita T."/>
            <person name="Kabeya Y."/>
            <person name="Terasawa K."/>
            <person name="Suzuki Y."/>
            <person name="Ishii Y."/>
            <person name="Asakawa S."/>
            <person name="Takano H."/>
            <person name="Ohta N."/>
            <person name="Kuroiwa H."/>
            <person name="Tanaka K."/>
            <person name="Shimizu N."/>
            <person name="Sugano S."/>
            <person name="Sato N."/>
            <person name="Nozaki H."/>
            <person name="Ogasawara N."/>
            <person name="Kohara Y."/>
            <person name="Kuroiwa T."/>
        </authorList>
    </citation>
    <scope>NUCLEOTIDE SEQUENCE [LARGE SCALE GENOMIC DNA]</scope>
    <source>
        <strain evidence="7 8">10D</strain>
    </source>
</reference>
<dbReference type="AlphaFoldDB" id="M1UXU9"/>
<dbReference type="GO" id="GO:0005634">
    <property type="term" value="C:nucleus"/>
    <property type="evidence" value="ECO:0007669"/>
    <property type="project" value="UniProtKB-ARBA"/>
</dbReference>
<dbReference type="GeneID" id="16998163"/>
<dbReference type="Proteomes" id="UP000007014">
    <property type="component" value="Chromosome 20"/>
</dbReference>
<dbReference type="OrthoDB" id="272357at2759"/>
<evidence type="ECO:0000313" key="7">
    <source>
        <dbReference type="EMBL" id="BAM83346.1"/>
    </source>
</evidence>